<dbReference type="STRING" id="330214.NIDE2951"/>
<evidence type="ECO:0008006" key="3">
    <source>
        <dbReference type="Google" id="ProtNLM"/>
    </source>
</evidence>
<keyword evidence="2" id="KW-1185">Reference proteome</keyword>
<sequence length="250" mass="28678">MPRCSSPWASGPRELLRHGLELLRKGGEADRRLAMIVIDNAVELTIKTFLGLPKRLTGIHVPRARYQEISESFPKLLDALEEFSPTKLDGIELGEIEWYHRLRNQLYHQGNGLTVERDKVSVYAELARLLFLRLFDEELGVPDIPETQVIGAFMFNWARFEKGLINYSEFVTDTHGRAPNVLAAARILVEEQKMTSQMFEQFRYVHNVRNKLVHGQAKASELLKPDVQAALTALDDWLKSSDEQYCRNVD</sequence>
<dbReference type="AlphaFoldDB" id="D8PHB0"/>
<evidence type="ECO:0000313" key="2">
    <source>
        <dbReference type="Proteomes" id="UP000001660"/>
    </source>
</evidence>
<dbReference type="EMBL" id="FP929003">
    <property type="protein sequence ID" value="CBK42647.1"/>
    <property type="molecule type" value="Genomic_DNA"/>
</dbReference>
<name>D8PHB0_9BACT</name>
<reference evidence="1 2" key="1">
    <citation type="journal article" date="2010" name="Proc. Natl. Acad. Sci. U.S.A.">
        <title>A Nitrospira metagenome illuminates the physiology and evolution of globally important nitrite-oxidizing bacteria.</title>
        <authorList>
            <person name="Lucker S."/>
            <person name="Wagner M."/>
            <person name="Maixner F."/>
            <person name="Pelletier E."/>
            <person name="Koch H."/>
            <person name="Vacherie B."/>
            <person name="Rattei T."/>
            <person name="Sinninghe Damste J."/>
            <person name="Spieck E."/>
            <person name="Le Paslier D."/>
            <person name="Daims H."/>
        </authorList>
    </citation>
    <scope>NUCLEOTIDE SEQUENCE [LARGE SCALE GENOMIC DNA]</scope>
</reference>
<protein>
    <recommendedName>
        <fullName evidence="3">Apea-like HEPN domain-containing protein</fullName>
    </recommendedName>
</protein>
<accession>D8PHB0</accession>
<dbReference type="KEGG" id="nde:NIDE2951"/>
<proteinExistence type="predicted"/>
<dbReference type="eggNOG" id="ENOG5032T9S">
    <property type="taxonomic scope" value="Bacteria"/>
</dbReference>
<dbReference type="HOGENOM" id="CLU_082067_0_0_0"/>
<evidence type="ECO:0000313" key="1">
    <source>
        <dbReference type="EMBL" id="CBK42647.1"/>
    </source>
</evidence>
<dbReference type="Proteomes" id="UP000001660">
    <property type="component" value="Chromosome"/>
</dbReference>
<gene>
    <name evidence="1" type="ORF">NIDE2951</name>
</gene>
<organism evidence="1 2">
    <name type="scientific">Nitrospira defluvii</name>
    <dbReference type="NCBI Taxonomy" id="330214"/>
    <lineage>
        <taxon>Bacteria</taxon>
        <taxon>Pseudomonadati</taxon>
        <taxon>Nitrospirota</taxon>
        <taxon>Nitrospiria</taxon>
        <taxon>Nitrospirales</taxon>
        <taxon>Nitrospiraceae</taxon>
        <taxon>Nitrospira</taxon>
    </lineage>
</organism>